<sequence length="30" mass="3536">IVQLLNEKQAKNSLFIQTKITDCKNEKFLK</sequence>
<dbReference type="AlphaFoldDB" id="A0A819S0H2"/>
<comment type="caution">
    <text evidence="1">The sequence shown here is derived from an EMBL/GenBank/DDBJ whole genome shotgun (WGS) entry which is preliminary data.</text>
</comment>
<dbReference type="EMBL" id="CAJOAX010009182">
    <property type="protein sequence ID" value="CAF4051101.1"/>
    <property type="molecule type" value="Genomic_DNA"/>
</dbReference>
<gene>
    <name evidence="1" type="ORF">OTI717_LOCUS31642</name>
</gene>
<name>A0A819S0H2_9BILA</name>
<evidence type="ECO:0000313" key="2">
    <source>
        <dbReference type="Proteomes" id="UP000663823"/>
    </source>
</evidence>
<dbReference type="Proteomes" id="UP000663823">
    <property type="component" value="Unassembled WGS sequence"/>
</dbReference>
<proteinExistence type="predicted"/>
<reference evidence="1" key="1">
    <citation type="submission" date="2021-02" db="EMBL/GenBank/DDBJ databases">
        <authorList>
            <person name="Nowell W R."/>
        </authorList>
    </citation>
    <scope>NUCLEOTIDE SEQUENCE</scope>
</reference>
<feature type="non-terminal residue" evidence="1">
    <location>
        <position position="1"/>
    </location>
</feature>
<organism evidence="1 2">
    <name type="scientific">Rotaria sordida</name>
    <dbReference type="NCBI Taxonomy" id="392033"/>
    <lineage>
        <taxon>Eukaryota</taxon>
        <taxon>Metazoa</taxon>
        <taxon>Spiralia</taxon>
        <taxon>Gnathifera</taxon>
        <taxon>Rotifera</taxon>
        <taxon>Eurotatoria</taxon>
        <taxon>Bdelloidea</taxon>
        <taxon>Philodinida</taxon>
        <taxon>Philodinidae</taxon>
        <taxon>Rotaria</taxon>
    </lineage>
</organism>
<accession>A0A819S0H2</accession>
<evidence type="ECO:0000313" key="1">
    <source>
        <dbReference type="EMBL" id="CAF4051101.1"/>
    </source>
</evidence>
<protein>
    <submittedName>
        <fullName evidence="1">Uncharacterized protein</fullName>
    </submittedName>
</protein>